<reference evidence="5" key="1">
    <citation type="submission" date="2019-11" db="EMBL/GenBank/DDBJ databases">
        <title>Characterization of Clostridium perfringens isolates from swine manure treated agricultural soils.</title>
        <authorList>
            <person name="Wushke S.T."/>
        </authorList>
    </citation>
    <scope>NUCLEOTIDE SEQUENCE</scope>
    <source>
        <strain evidence="5">X15</strain>
    </source>
</reference>
<keyword evidence="3 5" id="KW-0418">Kinase</keyword>
<gene>
    <name evidence="5" type="ORF">GNF81_19840</name>
</gene>
<dbReference type="Pfam" id="PF02782">
    <property type="entry name" value="FGGY_C"/>
    <property type="match status" value="1"/>
</dbReference>
<dbReference type="InterPro" id="IPR043129">
    <property type="entry name" value="ATPase_NBD"/>
</dbReference>
<dbReference type="PANTHER" id="PTHR43095:SF5">
    <property type="entry name" value="XYLULOSE KINASE"/>
    <property type="match status" value="1"/>
</dbReference>
<dbReference type="GO" id="GO:0005975">
    <property type="term" value="P:carbohydrate metabolic process"/>
    <property type="evidence" value="ECO:0007669"/>
    <property type="project" value="InterPro"/>
</dbReference>
<sequence>PEELLNERLKEIPPGCNGLIFQPYFTPGVVMPKARGAIIGFSDIHTRTHIYRAIIEGINFALLDGMRTIERRGKLKVDKVFVAGGGSRSDKICQITANMFGIPVCRIQTHEASGLGSSIVAFISKGVFSNIDEAVEAMVHIKDEFIPDMK</sequence>
<dbReference type="AlphaFoldDB" id="A0AAW9J8K0"/>
<feature type="domain" description="Carbohydrate kinase FGGY C-terminal" evidence="4">
    <location>
        <begin position="11"/>
        <end position="123"/>
    </location>
</feature>
<evidence type="ECO:0000259" key="4">
    <source>
        <dbReference type="Pfam" id="PF02782"/>
    </source>
</evidence>
<evidence type="ECO:0000313" key="6">
    <source>
        <dbReference type="Proteomes" id="UP001289066"/>
    </source>
</evidence>
<dbReference type="Gene3D" id="3.30.420.40">
    <property type="match status" value="1"/>
</dbReference>
<evidence type="ECO:0000313" key="5">
    <source>
        <dbReference type="EMBL" id="MDZ5034943.1"/>
    </source>
</evidence>
<accession>A0AAW9J8K0</accession>
<dbReference type="InterPro" id="IPR018485">
    <property type="entry name" value="FGGY_C"/>
</dbReference>
<feature type="non-terminal residue" evidence="5">
    <location>
        <position position="1"/>
    </location>
</feature>
<comment type="caution">
    <text evidence="5">The sequence shown here is derived from an EMBL/GenBank/DDBJ whole genome shotgun (WGS) entry which is preliminary data.</text>
</comment>
<dbReference type="SUPFAM" id="SSF53067">
    <property type="entry name" value="Actin-like ATPase domain"/>
    <property type="match status" value="1"/>
</dbReference>
<name>A0AAW9J8K0_CLOPF</name>
<evidence type="ECO:0000256" key="3">
    <source>
        <dbReference type="ARBA" id="ARBA00022777"/>
    </source>
</evidence>
<dbReference type="EMBL" id="WNVG01001090">
    <property type="protein sequence ID" value="MDZ5034943.1"/>
    <property type="molecule type" value="Genomic_DNA"/>
</dbReference>
<protein>
    <submittedName>
        <fullName evidence="5">Carbohydrate kinase</fullName>
    </submittedName>
</protein>
<proteinExistence type="inferred from homology"/>
<dbReference type="Proteomes" id="UP001289066">
    <property type="component" value="Unassembled WGS sequence"/>
</dbReference>
<evidence type="ECO:0000256" key="1">
    <source>
        <dbReference type="ARBA" id="ARBA00009156"/>
    </source>
</evidence>
<dbReference type="InterPro" id="IPR050406">
    <property type="entry name" value="FGGY_Carb_Kinase"/>
</dbReference>
<comment type="similarity">
    <text evidence="1">Belongs to the FGGY kinase family.</text>
</comment>
<keyword evidence="2" id="KW-0808">Transferase</keyword>
<feature type="non-terminal residue" evidence="5">
    <location>
        <position position="150"/>
    </location>
</feature>
<dbReference type="PANTHER" id="PTHR43095">
    <property type="entry name" value="SUGAR KINASE"/>
    <property type="match status" value="1"/>
</dbReference>
<evidence type="ECO:0000256" key="2">
    <source>
        <dbReference type="ARBA" id="ARBA00022679"/>
    </source>
</evidence>
<organism evidence="5 6">
    <name type="scientific">Clostridium perfringens</name>
    <dbReference type="NCBI Taxonomy" id="1502"/>
    <lineage>
        <taxon>Bacteria</taxon>
        <taxon>Bacillati</taxon>
        <taxon>Bacillota</taxon>
        <taxon>Clostridia</taxon>
        <taxon>Eubacteriales</taxon>
        <taxon>Clostridiaceae</taxon>
        <taxon>Clostridium</taxon>
    </lineage>
</organism>
<dbReference type="GO" id="GO:0016301">
    <property type="term" value="F:kinase activity"/>
    <property type="evidence" value="ECO:0007669"/>
    <property type="project" value="UniProtKB-KW"/>
</dbReference>